<keyword evidence="3" id="KW-0285">Flavoprotein</keyword>
<evidence type="ECO:0000256" key="4">
    <source>
        <dbReference type="ARBA" id="ARBA00022827"/>
    </source>
</evidence>
<comment type="similarity">
    <text evidence="2">Belongs to the MSOX/MTOX family.</text>
</comment>
<dbReference type="SUPFAM" id="SSF51905">
    <property type="entry name" value="FAD/NAD(P)-binding domain"/>
    <property type="match status" value="1"/>
</dbReference>
<evidence type="ECO:0000256" key="3">
    <source>
        <dbReference type="ARBA" id="ARBA00022630"/>
    </source>
</evidence>
<proteinExistence type="inferred from homology"/>
<evidence type="ECO:0000256" key="2">
    <source>
        <dbReference type="ARBA" id="ARBA00010989"/>
    </source>
</evidence>
<dbReference type="eggNOG" id="KOG2820">
    <property type="taxonomic scope" value="Eukaryota"/>
</dbReference>
<dbReference type="InterPro" id="IPR006076">
    <property type="entry name" value="FAD-dep_OxRdtase"/>
</dbReference>
<reference evidence="8" key="2">
    <citation type="submission" date="2009-11" db="EMBL/GenBank/DDBJ databases">
        <title>The Genome Sequence of Allomyces macrogynus strain ATCC 38327.</title>
        <authorList>
            <consortium name="The Broad Institute Genome Sequencing Platform"/>
            <person name="Russ C."/>
            <person name="Cuomo C."/>
            <person name="Shea T."/>
            <person name="Young S.K."/>
            <person name="Zeng Q."/>
            <person name="Koehrsen M."/>
            <person name="Haas B."/>
            <person name="Borodovsky M."/>
            <person name="Guigo R."/>
            <person name="Alvarado L."/>
            <person name="Berlin A."/>
            <person name="Borenstein D."/>
            <person name="Chen Z."/>
            <person name="Engels R."/>
            <person name="Freedman E."/>
            <person name="Gellesch M."/>
            <person name="Goldberg J."/>
            <person name="Griggs A."/>
            <person name="Gujja S."/>
            <person name="Heiman D."/>
            <person name="Hepburn T."/>
            <person name="Howarth C."/>
            <person name="Jen D."/>
            <person name="Larson L."/>
            <person name="Lewis B."/>
            <person name="Mehta T."/>
            <person name="Park D."/>
            <person name="Pearson M."/>
            <person name="Roberts A."/>
            <person name="Saif S."/>
            <person name="Shenoy N."/>
            <person name="Sisk P."/>
            <person name="Stolte C."/>
            <person name="Sykes S."/>
            <person name="Walk T."/>
            <person name="White J."/>
            <person name="Yandava C."/>
            <person name="Burger G."/>
            <person name="Gray M.W."/>
            <person name="Holland P.W.H."/>
            <person name="King N."/>
            <person name="Lang F.B.F."/>
            <person name="Roger A.J."/>
            <person name="Ruiz-Trillo I."/>
            <person name="Lander E."/>
            <person name="Nusbaum C."/>
        </authorList>
    </citation>
    <scope>NUCLEOTIDE SEQUENCE [LARGE SCALE GENOMIC DNA]</scope>
    <source>
        <strain evidence="8">ATCC 38327</strain>
    </source>
</reference>
<dbReference type="Pfam" id="PF01266">
    <property type="entry name" value="DAO"/>
    <property type="match status" value="1"/>
</dbReference>
<feature type="domain" description="FAD dependent oxidoreductase" evidence="6">
    <location>
        <begin position="12"/>
        <end position="387"/>
    </location>
</feature>
<dbReference type="OrthoDB" id="2219495at2759"/>
<dbReference type="InterPro" id="IPR036188">
    <property type="entry name" value="FAD/NAD-bd_sf"/>
</dbReference>
<feature type="non-terminal residue" evidence="7">
    <location>
        <position position="405"/>
    </location>
</feature>
<dbReference type="EMBL" id="GG745359">
    <property type="protein sequence ID" value="KNE69099.1"/>
    <property type="molecule type" value="Genomic_DNA"/>
</dbReference>
<dbReference type="PANTHER" id="PTHR10961:SF46">
    <property type="entry name" value="PEROXISOMAL SARCOSINE OXIDASE"/>
    <property type="match status" value="1"/>
</dbReference>
<dbReference type="Proteomes" id="UP000054350">
    <property type="component" value="Unassembled WGS sequence"/>
</dbReference>
<organism evidence="7 8">
    <name type="scientific">Allomyces macrogynus (strain ATCC 38327)</name>
    <name type="common">Allomyces javanicus var. macrogynus</name>
    <dbReference type="NCBI Taxonomy" id="578462"/>
    <lineage>
        <taxon>Eukaryota</taxon>
        <taxon>Fungi</taxon>
        <taxon>Fungi incertae sedis</taxon>
        <taxon>Blastocladiomycota</taxon>
        <taxon>Blastocladiomycetes</taxon>
        <taxon>Blastocladiales</taxon>
        <taxon>Blastocladiaceae</taxon>
        <taxon>Allomyces</taxon>
    </lineage>
</organism>
<keyword evidence="8" id="KW-1185">Reference proteome</keyword>
<dbReference type="SUPFAM" id="SSF54373">
    <property type="entry name" value="FAD-linked reductases, C-terminal domain"/>
    <property type="match status" value="1"/>
</dbReference>
<dbReference type="AlphaFoldDB" id="A0A0L0T3G4"/>
<gene>
    <name evidence="7" type="ORF">AMAG_13963</name>
</gene>
<evidence type="ECO:0000256" key="5">
    <source>
        <dbReference type="ARBA" id="ARBA00023002"/>
    </source>
</evidence>
<protein>
    <recommendedName>
        <fullName evidence="6">FAD dependent oxidoreductase domain-containing protein</fullName>
    </recommendedName>
</protein>
<evidence type="ECO:0000313" key="8">
    <source>
        <dbReference type="Proteomes" id="UP000054350"/>
    </source>
</evidence>
<dbReference type="GO" id="GO:0050660">
    <property type="term" value="F:flavin adenine dinucleotide binding"/>
    <property type="evidence" value="ECO:0007669"/>
    <property type="project" value="InterPro"/>
</dbReference>
<name>A0A0L0T3G4_ALLM3</name>
<accession>A0A0L0T3G4</accession>
<keyword evidence="4" id="KW-0274">FAD</keyword>
<dbReference type="Gene3D" id="3.50.50.60">
    <property type="entry name" value="FAD/NAD(P)-binding domain"/>
    <property type="match status" value="1"/>
</dbReference>
<dbReference type="GO" id="GO:0008115">
    <property type="term" value="F:sarcosine oxidase activity"/>
    <property type="evidence" value="ECO:0007669"/>
    <property type="project" value="TreeGrafter"/>
</dbReference>
<evidence type="ECO:0000259" key="6">
    <source>
        <dbReference type="Pfam" id="PF01266"/>
    </source>
</evidence>
<dbReference type="PANTHER" id="PTHR10961">
    <property type="entry name" value="PEROXISOMAL SARCOSINE OXIDASE"/>
    <property type="match status" value="1"/>
</dbReference>
<dbReference type="OMA" id="SANAWTW"/>
<evidence type="ECO:0000313" key="7">
    <source>
        <dbReference type="EMBL" id="KNE69099.1"/>
    </source>
</evidence>
<reference evidence="7 8" key="1">
    <citation type="submission" date="2009-11" db="EMBL/GenBank/DDBJ databases">
        <title>Annotation of Allomyces macrogynus ATCC 38327.</title>
        <authorList>
            <consortium name="The Broad Institute Genome Sequencing Platform"/>
            <person name="Russ C."/>
            <person name="Cuomo C."/>
            <person name="Burger G."/>
            <person name="Gray M.W."/>
            <person name="Holland P.W.H."/>
            <person name="King N."/>
            <person name="Lang F.B.F."/>
            <person name="Roger A.J."/>
            <person name="Ruiz-Trillo I."/>
            <person name="Young S.K."/>
            <person name="Zeng Q."/>
            <person name="Gargeya S."/>
            <person name="Fitzgerald M."/>
            <person name="Haas B."/>
            <person name="Abouelleil A."/>
            <person name="Alvarado L."/>
            <person name="Arachchi H.M."/>
            <person name="Berlin A."/>
            <person name="Chapman S.B."/>
            <person name="Gearin G."/>
            <person name="Goldberg J."/>
            <person name="Griggs A."/>
            <person name="Gujja S."/>
            <person name="Hansen M."/>
            <person name="Heiman D."/>
            <person name="Howarth C."/>
            <person name="Larimer J."/>
            <person name="Lui A."/>
            <person name="MacDonald P.J.P."/>
            <person name="McCowen C."/>
            <person name="Montmayeur A."/>
            <person name="Murphy C."/>
            <person name="Neiman D."/>
            <person name="Pearson M."/>
            <person name="Priest M."/>
            <person name="Roberts A."/>
            <person name="Saif S."/>
            <person name="Shea T."/>
            <person name="Sisk P."/>
            <person name="Stolte C."/>
            <person name="Sykes S."/>
            <person name="Wortman J."/>
            <person name="Nusbaum C."/>
            <person name="Birren B."/>
        </authorList>
    </citation>
    <scope>NUCLEOTIDE SEQUENCE [LARGE SCALE GENOMIC DNA]</scope>
    <source>
        <strain evidence="7 8">ATCC 38327</strain>
    </source>
</reference>
<dbReference type="STRING" id="578462.A0A0L0T3G4"/>
<dbReference type="InterPro" id="IPR045170">
    <property type="entry name" value="MTOX"/>
</dbReference>
<keyword evidence="5" id="KW-0560">Oxidoreductase</keyword>
<comment type="cofactor">
    <cofactor evidence="1">
        <name>FAD</name>
        <dbReference type="ChEBI" id="CHEBI:57692"/>
    </cofactor>
</comment>
<dbReference type="Gene3D" id="3.30.9.10">
    <property type="entry name" value="D-Amino Acid Oxidase, subunit A, domain 2"/>
    <property type="match status" value="1"/>
</dbReference>
<sequence>MTTKNTSTTPHRVVIVGAGEFGLAAALAYTRRDPAAKITVLEADARDDSARDAASCDLNKIVRFDYGDARVYERLALQAIEKWNDASWPASGCYVESGVVFAAPPGTQIADFGFAQAVLESANAWTWPSSGQPVVAPVPIADGLFPDGSKLGKRFPALGAAKGIDGYLNRTGGWAKASDAVTAVRAACMRAGVKFVTGAERGRAVQVIPGDQPTVVAADGTRHMADTVVLAAGAWTPSLLLHFHVPVSQRAAFTSDKFPVWAVALDSDTLVYGFPITGDGILKVAIDHAGFISSRRTENDDISVSLAATTAGAATMRGHAPAPGTLPATCLPLFHRAISAIVPHLLEFPIVHARLCTYTNTPDHHFAIARQPGGIVVASGGSGHGMLRFATLLDSHPPRRRTPPC</sequence>
<evidence type="ECO:0000256" key="1">
    <source>
        <dbReference type="ARBA" id="ARBA00001974"/>
    </source>
</evidence>
<dbReference type="VEuPathDB" id="FungiDB:AMAG_13963"/>